<dbReference type="InterPro" id="IPR036163">
    <property type="entry name" value="HMA_dom_sf"/>
</dbReference>
<evidence type="ECO:0000256" key="1">
    <source>
        <dbReference type="ARBA" id="ARBA00004370"/>
    </source>
</evidence>
<dbReference type="PRINTS" id="PR00119">
    <property type="entry name" value="CATATPASE"/>
</dbReference>
<feature type="region of interest" description="Disordered" evidence="11">
    <location>
        <begin position="1"/>
        <end position="26"/>
    </location>
</feature>
<evidence type="ECO:0000256" key="6">
    <source>
        <dbReference type="ARBA" id="ARBA00022989"/>
    </source>
</evidence>
<dbReference type="SFLD" id="SFLDF00027">
    <property type="entry name" value="p-type_atpase"/>
    <property type="match status" value="1"/>
</dbReference>
<keyword evidence="7 10" id="KW-0472">Membrane</keyword>
<proteinExistence type="inferred from homology"/>
<dbReference type="InterPro" id="IPR001757">
    <property type="entry name" value="P_typ_ATPase"/>
</dbReference>
<evidence type="ECO:0000259" key="12">
    <source>
        <dbReference type="Pfam" id="PF00122"/>
    </source>
</evidence>
<keyword evidence="10" id="KW-1003">Cell membrane</keyword>
<dbReference type="InterPro" id="IPR059000">
    <property type="entry name" value="ATPase_P-type_domA"/>
</dbReference>
<keyword evidence="4 10" id="KW-0479">Metal-binding</keyword>
<gene>
    <name evidence="13" type="ORF">HOP51_14765</name>
</gene>
<dbReference type="Gene3D" id="2.70.150.10">
    <property type="entry name" value="Calcium-transporting ATPase, cytoplasmic transduction domain A"/>
    <property type="match status" value="1"/>
</dbReference>
<dbReference type="EMBL" id="JABFTT010000011">
    <property type="protein sequence ID" value="MCE8021361.1"/>
    <property type="molecule type" value="Genomic_DNA"/>
</dbReference>
<keyword evidence="5" id="KW-1278">Translocase</keyword>
<dbReference type="SUPFAM" id="SSF81653">
    <property type="entry name" value="Calcium ATPase, transduction domain A"/>
    <property type="match status" value="1"/>
</dbReference>
<name>A0ABS9AI22_9GAMM</name>
<dbReference type="NCBIfam" id="TIGR01525">
    <property type="entry name" value="ATPase-IB_hvy"/>
    <property type="match status" value="1"/>
</dbReference>
<dbReference type="Gene3D" id="3.40.1110.10">
    <property type="entry name" value="Calcium-transporting ATPase, cytoplasmic domain N"/>
    <property type="match status" value="1"/>
</dbReference>
<feature type="transmembrane region" description="Helical" evidence="10">
    <location>
        <begin position="678"/>
        <end position="698"/>
    </location>
</feature>
<feature type="domain" description="P-type ATPase A" evidence="12">
    <location>
        <begin position="219"/>
        <end position="320"/>
    </location>
</feature>
<dbReference type="SUPFAM" id="SSF81660">
    <property type="entry name" value="Metal cation-transporting ATPase, ATP-binding domain N"/>
    <property type="match status" value="1"/>
</dbReference>
<dbReference type="InterPro" id="IPR027256">
    <property type="entry name" value="P-typ_ATPase_IB"/>
</dbReference>
<keyword evidence="3 10" id="KW-0812">Transmembrane</keyword>
<dbReference type="InterPro" id="IPR008250">
    <property type="entry name" value="ATPase_P-typ_transduc_dom_A_sf"/>
</dbReference>
<dbReference type="NCBIfam" id="TIGR01494">
    <property type="entry name" value="ATPase_P-type"/>
    <property type="match status" value="1"/>
</dbReference>
<dbReference type="PANTHER" id="PTHR48085:SF5">
    <property type="entry name" value="CADMIUM_ZINC-TRANSPORTING ATPASE HMA4-RELATED"/>
    <property type="match status" value="1"/>
</dbReference>
<comment type="caution">
    <text evidence="13">The sequence shown here is derived from an EMBL/GenBank/DDBJ whole genome shotgun (WGS) entry which is preliminary data.</text>
</comment>
<keyword evidence="10" id="KW-0547">Nucleotide-binding</keyword>
<dbReference type="RefSeq" id="WP_234274682.1">
    <property type="nucleotide sequence ID" value="NZ_JABFTT010000011.1"/>
</dbReference>
<feature type="transmembrane region" description="Helical" evidence="10">
    <location>
        <begin position="336"/>
        <end position="358"/>
    </location>
</feature>
<keyword evidence="6 10" id="KW-1133">Transmembrane helix</keyword>
<sequence>MTERTCCSGYSVTADTLPPPTRDELPPGTRSLRLHIEAMDCPTEEALLRRALGDMPGIIRLDFDLIGRVLTVRHRDVEEEAILRRVAATGMTAKRHDPAQRMPAPSREEAWWKLGVAAALALAAEASHWLGLVEPWLAAALALTAIALVGLPTWKKGFIALRHRTLNINALMSVAVTGALLIGQWAEAAMVLVLFTLAERIEARSLGRARNAIRELLSLAPESASVRQANGDFQRVPASEVAVESLVRVRPGERLALDGSVMEGHPALDESPITGESLPVDKAPGDAVYAGSVNQGNEFLYRTTRAASDTTLARIIHTVEQAQASRAPTQRFIDRFAAVYTPAVFAIALLVALSWPWLFGIGWLEGIYRALVLLVIACPCALVISTPVTIVSGLAAAARSGILIKGGNVLEQGYRLKILAFDKTGTLTRGRPTQRTWHPLDATLDDSARSRLRGLAAGLAGRSSHPVSAALARAAAADGVVPLEVSDVRELPGRGVVARQGECQVWLGNRRLIQQFATPDEALDAHLAEHEARGETLVILGEESRPLALFAVGDPLRAESREAIEALHRLGVTTLVLSGDNPASVAVVATQAGIDEAHGALLPEDKLAIIEARSARSPVGMVGDGVNDAPALARADIGFAMGALGSDAAIETADVALMDDDPRRLADFLHLSRHTRAVLMQNIAIALGLKAVFMALAFSGHATLWMAVFADMGASLIVVANGLRLLRHLSGLARGCGASCSAPTAVVPSRSPRS</sequence>
<keyword evidence="14" id="KW-1185">Reference proteome</keyword>
<reference evidence="13 14" key="1">
    <citation type="journal article" date="2021" name="Front. Microbiol.">
        <title>Aerobic Denitrification and Heterotrophic Sulfur Oxidation in the Genus Halomonas Revealed by Six Novel Species Characterizations and Genome-Based Analysis.</title>
        <authorList>
            <person name="Wang L."/>
            <person name="Shao Z."/>
        </authorList>
    </citation>
    <scope>NUCLEOTIDE SEQUENCE [LARGE SCALE GENOMIC DNA]</scope>
    <source>
        <strain evidence="13 14">MCCC 1A11036</strain>
    </source>
</reference>
<evidence type="ECO:0000313" key="14">
    <source>
        <dbReference type="Proteomes" id="UP001320122"/>
    </source>
</evidence>
<protein>
    <recommendedName>
        <fullName evidence="8">P-type Zn(2+) transporter</fullName>
        <ecNumber evidence="8">7.2.2.12</ecNumber>
    </recommendedName>
</protein>
<dbReference type="EC" id="7.2.2.12" evidence="8"/>
<dbReference type="SUPFAM" id="SSF55008">
    <property type="entry name" value="HMA, heavy metal-associated domain"/>
    <property type="match status" value="1"/>
</dbReference>
<dbReference type="Gene3D" id="3.40.50.1000">
    <property type="entry name" value="HAD superfamily/HAD-like"/>
    <property type="match status" value="1"/>
</dbReference>
<dbReference type="InterPro" id="IPR051014">
    <property type="entry name" value="Cation_Transport_ATPase_IB"/>
</dbReference>
<dbReference type="InterPro" id="IPR023299">
    <property type="entry name" value="ATPase_P-typ_cyto_dom_N"/>
</dbReference>
<comment type="subcellular location">
    <subcellularLocation>
        <location evidence="10">Cell membrane</location>
    </subcellularLocation>
    <subcellularLocation>
        <location evidence="1">Membrane</location>
    </subcellularLocation>
</comment>
<dbReference type="PROSITE" id="PS00154">
    <property type="entry name" value="ATPASE_E1_E2"/>
    <property type="match status" value="1"/>
</dbReference>
<dbReference type="PRINTS" id="PR00941">
    <property type="entry name" value="CDATPASE"/>
</dbReference>
<dbReference type="InterPro" id="IPR018303">
    <property type="entry name" value="ATPase_P-typ_P_site"/>
</dbReference>
<evidence type="ECO:0000256" key="7">
    <source>
        <dbReference type="ARBA" id="ARBA00023136"/>
    </source>
</evidence>
<feature type="transmembrane region" description="Helical" evidence="10">
    <location>
        <begin position="136"/>
        <end position="154"/>
    </location>
</feature>
<dbReference type="PANTHER" id="PTHR48085">
    <property type="entry name" value="CADMIUM/ZINC-TRANSPORTING ATPASE HMA2-RELATED"/>
    <property type="match status" value="1"/>
</dbReference>
<feature type="transmembrane region" description="Helical" evidence="10">
    <location>
        <begin position="370"/>
        <end position="397"/>
    </location>
</feature>
<dbReference type="InterPro" id="IPR044492">
    <property type="entry name" value="P_typ_ATPase_HD_dom"/>
</dbReference>
<dbReference type="InterPro" id="IPR036412">
    <property type="entry name" value="HAD-like_sf"/>
</dbReference>
<comment type="similarity">
    <text evidence="2 10">Belongs to the cation transport ATPase (P-type) (TC 3.A.3) family. Type IB subfamily.</text>
</comment>
<dbReference type="SFLD" id="SFLDS00003">
    <property type="entry name" value="Haloacid_Dehalogenase"/>
    <property type="match status" value="1"/>
</dbReference>
<accession>A0ABS9AI22</accession>
<dbReference type="SUPFAM" id="SSF56784">
    <property type="entry name" value="HAD-like"/>
    <property type="match status" value="1"/>
</dbReference>
<evidence type="ECO:0000256" key="11">
    <source>
        <dbReference type="SAM" id="MobiDB-lite"/>
    </source>
</evidence>
<organism evidence="13 14">
    <name type="scientific">Billgrantia zhangzhouensis</name>
    <dbReference type="NCBI Taxonomy" id="2733481"/>
    <lineage>
        <taxon>Bacteria</taxon>
        <taxon>Pseudomonadati</taxon>
        <taxon>Pseudomonadota</taxon>
        <taxon>Gammaproteobacteria</taxon>
        <taxon>Oceanospirillales</taxon>
        <taxon>Halomonadaceae</taxon>
        <taxon>Billgrantia</taxon>
    </lineage>
</organism>
<dbReference type="InterPro" id="IPR023214">
    <property type="entry name" value="HAD_sf"/>
</dbReference>
<evidence type="ECO:0000313" key="13">
    <source>
        <dbReference type="EMBL" id="MCE8021361.1"/>
    </source>
</evidence>
<comment type="catalytic activity">
    <reaction evidence="9">
        <text>Zn(2+)(in) + ATP + H2O = Zn(2+)(out) + ADP + phosphate + H(+)</text>
        <dbReference type="Rhea" id="RHEA:20621"/>
        <dbReference type="ChEBI" id="CHEBI:15377"/>
        <dbReference type="ChEBI" id="CHEBI:15378"/>
        <dbReference type="ChEBI" id="CHEBI:29105"/>
        <dbReference type="ChEBI" id="CHEBI:30616"/>
        <dbReference type="ChEBI" id="CHEBI:43474"/>
        <dbReference type="ChEBI" id="CHEBI:456216"/>
        <dbReference type="EC" id="7.2.2.12"/>
    </reaction>
</comment>
<evidence type="ECO:0000256" key="3">
    <source>
        <dbReference type="ARBA" id="ARBA00022692"/>
    </source>
</evidence>
<dbReference type="Pfam" id="PF00122">
    <property type="entry name" value="E1-E2_ATPase"/>
    <property type="match status" value="1"/>
</dbReference>
<dbReference type="Pfam" id="PF00702">
    <property type="entry name" value="Hydrolase"/>
    <property type="match status" value="1"/>
</dbReference>
<keyword evidence="10" id="KW-0067">ATP-binding</keyword>
<dbReference type="Proteomes" id="UP001320122">
    <property type="component" value="Unassembled WGS sequence"/>
</dbReference>
<feature type="transmembrane region" description="Helical" evidence="10">
    <location>
        <begin position="704"/>
        <end position="726"/>
    </location>
</feature>
<evidence type="ECO:0000256" key="2">
    <source>
        <dbReference type="ARBA" id="ARBA00006024"/>
    </source>
</evidence>
<dbReference type="SUPFAM" id="SSF81665">
    <property type="entry name" value="Calcium ATPase, transmembrane domain M"/>
    <property type="match status" value="1"/>
</dbReference>
<dbReference type="InterPro" id="IPR023298">
    <property type="entry name" value="ATPase_P-typ_TM_dom_sf"/>
</dbReference>
<evidence type="ECO:0000256" key="5">
    <source>
        <dbReference type="ARBA" id="ARBA00022967"/>
    </source>
</evidence>
<dbReference type="SFLD" id="SFLDG00002">
    <property type="entry name" value="C1.7:_P-type_atpase_like"/>
    <property type="match status" value="1"/>
</dbReference>
<evidence type="ECO:0000256" key="4">
    <source>
        <dbReference type="ARBA" id="ARBA00022723"/>
    </source>
</evidence>
<evidence type="ECO:0000256" key="10">
    <source>
        <dbReference type="RuleBase" id="RU362081"/>
    </source>
</evidence>
<evidence type="ECO:0000256" key="8">
    <source>
        <dbReference type="ARBA" id="ARBA00039097"/>
    </source>
</evidence>
<evidence type="ECO:0000256" key="9">
    <source>
        <dbReference type="ARBA" id="ARBA00047308"/>
    </source>
</evidence>